<reference evidence="19" key="1">
    <citation type="submission" date="2011-02" db="EMBL/GenBank/DDBJ databases">
        <title>Complete sequence of Spirochaeta sp. Buddy.</title>
        <authorList>
            <person name="Lucas S."/>
            <person name="Copeland A."/>
            <person name="Lapidus A."/>
            <person name="Cheng J.-F."/>
            <person name="Goodwin L."/>
            <person name="Pitluck S."/>
            <person name="Zeytun A."/>
            <person name="Detter J.C."/>
            <person name="Han C."/>
            <person name="Tapia R."/>
            <person name="Land M."/>
            <person name="Hauser L."/>
            <person name="Kyrpides N."/>
            <person name="Ivanova N."/>
            <person name="Mikhailova N."/>
            <person name="Pagani I."/>
            <person name="Ritalahti K.M."/>
            <person name="Loeffler F.E."/>
            <person name="Woyke T."/>
        </authorList>
    </citation>
    <scope>NUCLEOTIDE SEQUENCE [LARGE SCALE GENOMIC DNA]</scope>
    <source>
        <strain evidence="19">ATCC BAA-1886 / DSM 22777 / Buddy</strain>
    </source>
</reference>
<dbReference type="GO" id="GO:0046872">
    <property type="term" value="F:metal ion binding"/>
    <property type="evidence" value="ECO:0007669"/>
    <property type="project" value="UniProtKB-KW"/>
</dbReference>
<keyword evidence="5" id="KW-0479">Metal-binding</keyword>
<comment type="cofactor">
    <cofactor evidence="1">
        <name>Mg(2+)</name>
        <dbReference type="ChEBI" id="CHEBI:18420"/>
    </cofactor>
</comment>
<evidence type="ECO:0000256" key="14">
    <source>
        <dbReference type="ARBA" id="ARBA00041592"/>
    </source>
</evidence>
<dbReference type="HOGENOM" id="CLU_037162_19_3_12"/>
<evidence type="ECO:0000256" key="12">
    <source>
        <dbReference type="ARBA" id="ARBA00038905"/>
    </source>
</evidence>
<dbReference type="GO" id="GO:0008413">
    <property type="term" value="F:8-oxo-7,8-dihydroguanosine triphosphate pyrophosphatase activity"/>
    <property type="evidence" value="ECO:0007669"/>
    <property type="project" value="TreeGrafter"/>
</dbReference>
<keyword evidence="8" id="KW-0460">Magnesium</keyword>
<dbReference type="AlphaFoldDB" id="F0RYM8"/>
<dbReference type="GO" id="GO:0044716">
    <property type="term" value="F:8-oxo-GDP phosphatase activity"/>
    <property type="evidence" value="ECO:0007669"/>
    <property type="project" value="TreeGrafter"/>
</dbReference>
<evidence type="ECO:0000256" key="11">
    <source>
        <dbReference type="ARBA" id="ARBA00036904"/>
    </source>
</evidence>
<dbReference type="CDD" id="cd03425">
    <property type="entry name" value="NUDIX_MutT_NudA_like"/>
    <property type="match status" value="1"/>
</dbReference>
<dbReference type="KEGG" id="sbu:SpiBuddy_1046"/>
<evidence type="ECO:0000256" key="10">
    <source>
        <dbReference type="ARBA" id="ARBA00035861"/>
    </source>
</evidence>
<comment type="catalytic activity">
    <reaction evidence="11">
        <text>8-oxo-GTP + H2O = 8-oxo-GMP + diphosphate + H(+)</text>
        <dbReference type="Rhea" id="RHEA:67616"/>
        <dbReference type="ChEBI" id="CHEBI:15377"/>
        <dbReference type="ChEBI" id="CHEBI:15378"/>
        <dbReference type="ChEBI" id="CHEBI:33019"/>
        <dbReference type="ChEBI" id="CHEBI:143553"/>
        <dbReference type="ChEBI" id="CHEBI:145694"/>
    </reaction>
</comment>
<dbReference type="PANTHER" id="PTHR47707:SF1">
    <property type="entry name" value="NUDIX HYDROLASE FAMILY PROTEIN"/>
    <property type="match status" value="1"/>
</dbReference>
<gene>
    <name evidence="18" type="ordered locus">SpiBuddy_1046</name>
</gene>
<keyword evidence="7 18" id="KW-0378">Hydrolase</keyword>
<dbReference type="InterPro" id="IPR020084">
    <property type="entry name" value="NUDIX_hydrolase_CS"/>
</dbReference>
<dbReference type="InterPro" id="IPR047127">
    <property type="entry name" value="MutT-like"/>
</dbReference>
<dbReference type="PROSITE" id="PS51462">
    <property type="entry name" value="NUDIX"/>
    <property type="match status" value="1"/>
</dbReference>
<dbReference type="EC" id="3.6.1.55" evidence="12"/>
<dbReference type="GO" id="GO:0006260">
    <property type="term" value="P:DNA replication"/>
    <property type="evidence" value="ECO:0007669"/>
    <property type="project" value="UniProtKB-KW"/>
</dbReference>
<keyword evidence="4" id="KW-0235">DNA replication</keyword>
<protein>
    <recommendedName>
        <fullName evidence="13">8-oxo-dGTP diphosphatase</fullName>
        <ecNumber evidence="12">3.6.1.55</ecNumber>
    </recommendedName>
    <alternativeName>
        <fullName evidence="16">7,8-dihydro-8-oxoguanine-triphosphatase</fullName>
    </alternativeName>
    <alternativeName>
        <fullName evidence="15">Mutator protein MutT</fullName>
    </alternativeName>
    <alternativeName>
        <fullName evidence="14">dGTP pyrophosphohydrolase</fullName>
    </alternativeName>
</protein>
<dbReference type="GO" id="GO:0035539">
    <property type="term" value="F:8-oxo-7,8-dihydrodeoxyguanosine triphosphate pyrophosphatase activity"/>
    <property type="evidence" value="ECO:0007669"/>
    <property type="project" value="UniProtKB-EC"/>
</dbReference>
<evidence type="ECO:0000256" key="5">
    <source>
        <dbReference type="ARBA" id="ARBA00022723"/>
    </source>
</evidence>
<evidence type="ECO:0000313" key="18">
    <source>
        <dbReference type="EMBL" id="ADY12871.1"/>
    </source>
</evidence>
<comment type="catalytic activity">
    <reaction evidence="10">
        <text>8-oxo-dGTP + H2O = 8-oxo-dGMP + diphosphate + H(+)</text>
        <dbReference type="Rhea" id="RHEA:31575"/>
        <dbReference type="ChEBI" id="CHEBI:15377"/>
        <dbReference type="ChEBI" id="CHEBI:15378"/>
        <dbReference type="ChEBI" id="CHEBI:33019"/>
        <dbReference type="ChEBI" id="CHEBI:63224"/>
        <dbReference type="ChEBI" id="CHEBI:77896"/>
        <dbReference type="EC" id="3.6.1.55"/>
    </reaction>
</comment>
<dbReference type="GO" id="GO:0006281">
    <property type="term" value="P:DNA repair"/>
    <property type="evidence" value="ECO:0007669"/>
    <property type="project" value="UniProtKB-KW"/>
</dbReference>
<evidence type="ECO:0000256" key="7">
    <source>
        <dbReference type="ARBA" id="ARBA00022801"/>
    </source>
</evidence>
<organism evidence="18 19">
    <name type="scientific">Sphaerochaeta globosa (strain ATCC BAA-1886 / DSM 22777 / Buddy)</name>
    <name type="common">Spirochaeta sp. (strain Buddy)</name>
    <dbReference type="NCBI Taxonomy" id="158189"/>
    <lineage>
        <taxon>Bacteria</taxon>
        <taxon>Pseudomonadati</taxon>
        <taxon>Spirochaetota</taxon>
        <taxon>Spirochaetia</taxon>
        <taxon>Spirochaetales</taxon>
        <taxon>Sphaerochaetaceae</taxon>
        <taxon>Sphaerochaeta</taxon>
    </lineage>
</organism>
<proteinExistence type="inferred from homology"/>
<evidence type="ECO:0000313" key="19">
    <source>
        <dbReference type="Proteomes" id="UP000008466"/>
    </source>
</evidence>
<evidence type="ECO:0000256" key="13">
    <source>
        <dbReference type="ARBA" id="ARBA00040794"/>
    </source>
</evidence>
<dbReference type="Proteomes" id="UP000008466">
    <property type="component" value="Chromosome"/>
</dbReference>
<evidence type="ECO:0000256" key="3">
    <source>
        <dbReference type="ARBA" id="ARBA00022457"/>
    </source>
</evidence>
<keyword evidence="3" id="KW-0515">Mutator protein</keyword>
<dbReference type="eggNOG" id="COG1051">
    <property type="taxonomic scope" value="Bacteria"/>
</dbReference>
<evidence type="ECO:0000256" key="1">
    <source>
        <dbReference type="ARBA" id="ARBA00001946"/>
    </source>
</evidence>
<keyword evidence="19" id="KW-1185">Reference proteome</keyword>
<accession>F0RYM8</accession>
<evidence type="ECO:0000256" key="2">
    <source>
        <dbReference type="ARBA" id="ARBA00005582"/>
    </source>
</evidence>
<name>F0RYM8_SPHGB</name>
<dbReference type="EMBL" id="CP002541">
    <property type="protein sequence ID" value="ADY12871.1"/>
    <property type="molecule type" value="Genomic_DNA"/>
</dbReference>
<evidence type="ECO:0000256" key="6">
    <source>
        <dbReference type="ARBA" id="ARBA00022763"/>
    </source>
</evidence>
<sequence>MQLVKNCVSWYHVSMKHIEVAAAVLIEDNAVFAAQRSNRGPLAKRWEFPGGKLEIGEDGRSAIVREIEEELNTRIEVVRFLTTVEHQYPTFFLTMHAYLCRRLDGQLELSEHIASAWLGKTDLYGLDWAEADIPIVRAVEKLLT</sequence>
<dbReference type="GO" id="GO:0044715">
    <property type="term" value="F:8-oxo-dGDP phosphatase activity"/>
    <property type="evidence" value="ECO:0007669"/>
    <property type="project" value="TreeGrafter"/>
</dbReference>
<dbReference type="PANTHER" id="PTHR47707">
    <property type="entry name" value="8-OXO-DGTP DIPHOSPHATASE"/>
    <property type="match status" value="1"/>
</dbReference>
<keyword evidence="9" id="KW-0234">DNA repair</keyword>
<keyword evidence="6" id="KW-0227">DNA damage</keyword>
<dbReference type="InterPro" id="IPR015797">
    <property type="entry name" value="NUDIX_hydrolase-like_dom_sf"/>
</dbReference>
<dbReference type="STRING" id="158189.SpiBuddy_1046"/>
<feature type="domain" description="Nudix hydrolase" evidence="17">
    <location>
        <begin position="15"/>
        <end position="140"/>
    </location>
</feature>
<comment type="similarity">
    <text evidence="2">Belongs to the Nudix hydrolase family.</text>
</comment>
<evidence type="ECO:0000256" key="9">
    <source>
        <dbReference type="ARBA" id="ARBA00023204"/>
    </source>
</evidence>
<evidence type="ECO:0000256" key="15">
    <source>
        <dbReference type="ARBA" id="ARBA00041979"/>
    </source>
</evidence>
<evidence type="ECO:0000256" key="8">
    <source>
        <dbReference type="ARBA" id="ARBA00022842"/>
    </source>
</evidence>
<evidence type="ECO:0000256" key="16">
    <source>
        <dbReference type="ARBA" id="ARBA00042798"/>
    </source>
</evidence>
<dbReference type="Pfam" id="PF00293">
    <property type="entry name" value="NUDIX"/>
    <property type="match status" value="1"/>
</dbReference>
<dbReference type="PROSITE" id="PS00893">
    <property type="entry name" value="NUDIX_BOX"/>
    <property type="match status" value="1"/>
</dbReference>
<dbReference type="SUPFAM" id="SSF55811">
    <property type="entry name" value="Nudix"/>
    <property type="match status" value="1"/>
</dbReference>
<evidence type="ECO:0000256" key="4">
    <source>
        <dbReference type="ARBA" id="ARBA00022705"/>
    </source>
</evidence>
<evidence type="ECO:0000259" key="17">
    <source>
        <dbReference type="PROSITE" id="PS51462"/>
    </source>
</evidence>
<dbReference type="InterPro" id="IPR000086">
    <property type="entry name" value="NUDIX_hydrolase_dom"/>
</dbReference>
<dbReference type="Gene3D" id="3.90.79.10">
    <property type="entry name" value="Nucleoside Triphosphate Pyrophosphohydrolase"/>
    <property type="match status" value="1"/>
</dbReference>